<dbReference type="InterPro" id="IPR012902">
    <property type="entry name" value="N_methyl_site"/>
</dbReference>
<dbReference type="Proteomes" id="UP000002420">
    <property type="component" value="Chromosome"/>
</dbReference>
<evidence type="ECO:0000256" key="1">
    <source>
        <dbReference type="SAM" id="Phobius"/>
    </source>
</evidence>
<evidence type="ECO:0008006" key="4">
    <source>
        <dbReference type="Google" id="ProtNLM"/>
    </source>
</evidence>
<keyword evidence="1" id="KW-1133">Transmembrane helix</keyword>
<evidence type="ECO:0000313" key="3">
    <source>
        <dbReference type="Proteomes" id="UP000002420"/>
    </source>
</evidence>
<reference evidence="2 3" key="1">
    <citation type="submission" date="2008-05" db="EMBL/GenBank/DDBJ databases">
        <title>Complete sequence of chromosome of Geobacter lovleyi SZ.</title>
        <authorList>
            <consortium name="US DOE Joint Genome Institute"/>
            <person name="Lucas S."/>
            <person name="Copeland A."/>
            <person name="Lapidus A."/>
            <person name="Glavina del Rio T."/>
            <person name="Dalin E."/>
            <person name="Tice H."/>
            <person name="Bruce D."/>
            <person name="Goodwin L."/>
            <person name="Pitluck S."/>
            <person name="Chertkov O."/>
            <person name="Meincke L."/>
            <person name="Brettin T."/>
            <person name="Detter J.C."/>
            <person name="Han C."/>
            <person name="Tapia R."/>
            <person name="Kuske C.R."/>
            <person name="Schmutz J."/>
            <person name="Larimer F."/>
            <person name="Land M."/>
            <person name="Hauser L."/>
            <person name="Kyrpides N."/>
            <person name="Mikhailova N."/>
            <person name="Sung Y."/>
            <person name="Fletcher K.E."/>
            <person name="Ritalahti K.M."/>
            <person name="Loeffler F.E."/>
            <person name="Richardson P."/>
        </authorList>
    </citation>
    <scope>NUCLEOTIDE SEQUENCE [LARGE SCALE GENOMIC DNA]</scope>
    <source>
        <strain evidence="3">ATCC BAA-1151 / DSM 17278 / SZ</strain>
    </source>
</reference>
<dbReference type="HOGENOM" id="CLU_152473_0_0_7"/>
<keyword evidence="1" id="KW-0812">Transmembrane</keyword>
<dbReference type="NCBIfam" id="TIGR02532">
    <property type="entry name" value="IV_pilin_GFxxxE"/>
    <property type="match status" value="1"/>
</dbReference>
<dbReference type="Pfam" id="PF07963">
    <property type="entry name" value="N_methyl"/>
    <property type="match status" value="1"/>
</dbReference>
<dbReference type="EMBL" id="CP001089">
    <property type="protein sequence ID" value="ACD95869.1"/>
    <property type="molecule type" value="Genomic_DNA"/>
</dbReference>
<proteinExistence type="predicted"/>
<protein>
    <recommendedName>
        <fullName evidence="4">Prepilin-type N-terminal cleavage/methylation domain-containing protein</fullName>
    </recommendedName>
</protein>
<dbReference type="AlphaFoldDB" id="B3E448"/>
<dbReference type="STRING" id="398767.Glov_2153"/>
<dbReference type="RefSeq" id="WP_012470207.1">
    <property type="nucleotide sequence ID" value="NC_010814.1"/>
</dbReference>
<dbReference type="eggNOG" id="COG4967">
    <property type="taxonomic scope" value="Bacteria"/>
</dbReference>
<dbReference type="OrthoDB" id="5398673at2"/>
<evidence type="ECO:0000313" key="2">
    <source>
        <dbReference type="EMBL" id="ACD95869.1"/>
    </source>
</evidence>
<accession>B3E448</accession>
<gene>
    <name evidence="2" type="ordered locus">Glov_2153</name>
</gene>
<dbReference type="PROSITE" id="PS00409">
    <property type="entry name" value="PROKAR_NTER_METHYL"/>
    <property type="match status" value="1"/>
</dbReference>
<name>B3E448_TRIL1</name>
<keyword evidence="1" id="KW-0472">Membrane</keyword>
<keyword evidence="3" id="KW-1185">Reference proteome</keyword>
<feature type="transmembrane region" description="Helical" evidence="1">
    <location>
        <begin position="20"/>
        <end position="43"/>
    </location>
</feature>
<dbReference type="KEGG" id="glo:Glov_2153"/>
<organism evidence="2 3">
    <name type="scientific">Trichlorobacter lovleyi (strain ATCC BAA-1151 / DSM 17278 / SZ)</name>
    <name type="common">Geobacter lovleyi</name>
    <dbReference type="NCBI Taxonomy" id="398767"/>
    <lineage>
        <taxon>Bacteria</taxon>
        <taxon>Pseudomonadati</taxon>
        <taxon>Thermodesulfobacteriota</taxon>
        <taxon>Desulfuromonadia</taxon>
        <taxon>Geobacterales</taxon>
        <taxon>Geobacteraceae</taxon>
        <taxon>Trichlorobacter</taxon>
    </lineage>
</organism>
<sequence length="135" mass="15108">MKLLVPKSVNTNNSGFTLIEFLVAIVILMVGMLGLLQTVNYAISNNMTNQLRQEALMVGDEQINLEKAKKFEAISTNTRSAVVPRMVNGAFRNYSVIKTSTALTSQSTNIDMQLIWKYKGQRYVHSISSVVSQYQ</sequence>